<name>A0A9D4L8F0_DREPO</name>
<sequence length="116" mass="12677">MALWGVCPALEATWALIPVFRQPIQPPRYEGQCEYPVEGLYPQNRGYGRQRQVTCPEGAGGGSPRGNRYQAPMRTEEAPETKAIITQSAISAVVTVITEEGIPTSLQRVQRASFGS</sequence>
<accession>A0A9D4L8F0</accession>
<protein>
    <submittedName>
        <fullName evidence="2">Uncharacterized protein</fullName>
    </submittedName>
</protein>
<dbReference type="EMBL" id="JAIWYP010000003">
    <property type="protein sequence ID" value="KAH3853159.1"/>
    <property type="molecule type" value="Genomic_DNA"/>
</dbReference>
<comment type="caution">
    <text evidence="2">The sequence shown here is derived from an EMBL/GenBank/DDBJ whole genome shotgun (WGS) entry which is preliminary data.</text>
</comment>
<keyword evidence="3" id="KW-1185">Reference proteome</keyword>
<proteinExistence type="predicted"/>
<evidence type="ECO:0000313" key="3">
    <source>
        <dbReference type="Proteomes" id="UP000828390"/>
    </source>
</evidence>
<feature type="region of interest" description="Disordered" evidence="1">
    <location>
        <begin position="48"/>
        <end position="79"/>
    </location>
</feature>
<reference evidence="2" key="1">
    <citation type="journal article" date="2019" name="bioRxiv">
        <title>The Genome of the Zebra Mussel, Dreissena polymorpha: A Resource for Invasive Species Research.</title>
        <authorList>
            <person name="McCartney M.A."/>
            <person name="Auch B."/>
            <person name="Kono T."/>
            <person name="Mallez S."/>
            <person name="Zhang Y."/>
            <person name="Obille A."/>
            <person name="Becker A."/>
            <person name="Abrahante J.E."/>
            <person name="Garbe J."/>
            <person name="Badalamenti J.P."/>
            <person name="Herman A."/>
            <person name="Mangelson H."/>
            <person name="Liachko I."/>
            <person name="Sullivan S."/>
            <person name="Sone E.D."/>
            <person name="Koren S."/>
            <person name="Silverstein K.A.T."/>
            <person name="Beckman K.B."/>
            <person name="Gohl D.M."/>
        </authorList>
    </citation>
    <scope>NUCLEOTIDE SEQUENCE</scope>
    <source>
        <strain evidence="2">Duluth1</strain>
        <tissue evidence="2">Whole animal</tissue>
    </source>
</reference>
<dbReference type="AlphaFoldDB" id="A0A9D4L8F0"/>
<gene>
    <name evidence="2" type="ORF">DPMN_095681</name>
</gene>
<evidence type="ECO:0000313" key="2">
    <source>
        <dbReference type="EMBL" id="KAH3853159.1"/>
    </source>
</evidence>
<dbReference type="Proteomes" id="UP000828390">
    <property type="component" value="Unassembled WGS sequence"/>
</dbReference>
<organism evidence="2 3">
    <name type="scientific">Dreissena polymorpha</name>
    <name type="common">Zebra mussel</name>
    <name type="synonym">Mytilus polymorpha</name>
    <dbReference type="NCBI Taxonomy" id="45954"/>
    <lineage>
        <taxon>Eukaryota</taxon>
        <taxon>Metazoa</taxon>
        <taxon>Spiralia</taxon>
        <taxon>Lophotrochozoa</taxon>
        <taxon>Mollusca</taxon>
        <taxon>Bivalvia</taxon>
        <taxon>Autobranchia</taxon>
        <taxon>Heteroconchia</taxon>
        <taxon>Euheterodonta</taxon>
        <taxon>Imparidentia</taxon>
        <taxon>Neoheterodontei</taxon>
        <taxon>Myida</taxon>
        <taxon>Dreissenoidea</taxon>
        <taxon>Dreissenidae</taxon>
        <taxon>Dreissena</taxon>
    </lineage>
</organism>
<reference evidence="2" key="2">
    <citation type="submission" date="2020-11" db="EMBL/GenBank/DDBJ databases">
        <authorList>
            <person name="McCartney M.A."/>
            <person name="Auch B."/>
            <person name="Kono T."/>
            <person name="Mallez S."/>
            <person name="Becker A."/>
            <person name="Gohl D.M."/>
            <person name="Silverstein K.A.T."/>
            <person name="Koren S."/>
            <person name="Bechman K.B."/>
            <person name="Herman A."/>
            <person name="Abrahante J.E."/>
            <person name="Garbe J."/>
        </authorList>
    </citation>
    <scope>NUCLEOTIDE SEQUENCE</scope>
    <source>
        <strain evidence="2">Duluth1</strain>
        <tissue evidence="2">Whole animal</tissue>
    </source>
</reference>
<evidence type="ECO:0000256" key="1">
    <source>
        <dbReference type="SAM" id="MobiDB-lite"/>
    </source>
</evidence>